<comment type="similarity">
    <text evidence="2">Belongs to the tetraspanin (TM4SF) family.</text>
</comment>
<evidence type="ECO:0000256" key="6">
    <source>
        <dbReference type="ARBA" id="ARBA00023136"/>
    </source>
</evidence>
<evidence type="ECO:0000256" key="4">
    <source>
        <dbReference type="ARBA" id="ARBA00022692"/>
    </source>
</evidence>
<dbReference type="InterPro" id="IPR018499">
    <property type="entry name" value="Tetraspanin/Peripherin"/>
</dbReference>
<evidence type="ECO:0000313" key="13">
    <source>
        <dbReference type="Proteomes" id="UP000694399"/>
    </source>
</evidence>
<evidence type="ECO:0000256" key="8">
    <source>
        <dbReference type="ARBA" id="ARBA00023180"/>
    </source>
</evidence>
<gene>
    <name evidence="12" type="primary">CD151</name>
</gene>
<keyword evidence="8" id="KW-0325">Glycoprotein</keyword>
<feature type="region of interest" description="Disordered" evidence="10">
    <location>
        <begin position="109"/>
        <end position="129"/>
    </location>
</feature>
<protein>
    <submittedName>
        <fullName evidence="12">CD151 molecule (Raph blood group)</fullName>
    </submittedName>
</protein>
<evidence type="ECO:0000313" key="12">
    <source>
        <dbReference type="Ensembl" id="ENSPLOP00000029427.1"/>
    </source>
</evidence>
<keyword evidence="7" id="KW-0564">Palmitate</keyword>
<organism evidence="12 13">
    <name type="scientific">Panthera leo</name>
    <name type="common">Lion</name>
    <dbReference type="NCBI Taxonomy" id="9689"/>
    <lineage>
        <taxon>Eukaryota</taxon>
        <taxon>Metazoa</taxon>
        <taxon>Chordata</taxon>
        <taxon>Craniata</taxon>
        <taxon>Vertebrata</taxon>
        <taxon>Euteleostomi</taxon>
        <taxon>Mammalia</taxon>
        <taxon>Eutheria</taxon>
        <taxon>Laurasiatheria</taxon>
        <taxon>Carnivora</taxon>
        <taxon>Feliformia</taxon>
        <taxon>Felidae</taxon>
        <taxon>Pantherinae</taxon>
        <taxon>Panthera</taxon>
    </lineage>
</organism>
<feature type="compositionally biased region" description="Basic and acidic residues" evidence="10">
    <location>
        <begin position="231"/>
        <end position="245"/>
    </location>
</feature>
<keyword evidence="13" id="KW-1185">Reference proteome</keyword>
<evidence type="ECO:0000256" key="7">
    <source>
        <dbReference type="ARBA" id="ARBA00023139"/>
    </source>
</evidence>
<feature type="compositionally biased region" description="Gly residues" evidence="10">
    <location>
        <begin position="109"/>
        <end position="123"/>
    </location>
</feature>
<comment type="subcellular location">
    <subcellularLocation>
        <location evidence="1">Cell membrane</location>
        <topology evidence="1">Multi-pass membrane protein</topology>
    </subcellularLocation>
</comment>
<name>A0A8C8YB95_PANLE</name>
<dbReference type="GO" id="GO:0005886">
    <property type="term" value="C:plasma membrane"/>
    <property type="evidence" value="ECO:0007669"/>
    <property type="project" value="UniProtKB-SubCell"/>
</dbReference>
<evidence type="ECO:0000256" key="9">
    <source>
        <dbReference type="ARBA" id="ARBA00023288"/>
    </source>
</evidence>
<dbReference type="GO" id="GO:0016477">
    <property type="term" value="P:cell migration"/>
    <property type="evidence" value="ECO:0007669"/>
    <property type="project" value="TreeGrafter"/>
</dbReference>
<feature type="transmembrane region" description="Helical" evidence="11">
    <location>
        <begin position="17"/>
        <end position="40"/>
    </location>
</feature>
<keyword evidence="5 11" id="KW-1133">Transmembrane helix</keyword>
<dbReference type="PRINTS" id="PR00259">
    <property type="entry name" value="TMFOUR"/>
</dbReference>
<dbReference type="PROSITE" id="PS00421">
    <property type="entry name" value="TM4_1"/>
    <property type="match status" value="1"/>
</dbReference>
<accession>A0A8C8YB95</accession>
<evidence type="ECO:0000256" key="1">
    <source>
        <dbReference type="ARBA" id="ARBA00004651"/>
    </source>
</evidence>
<feature type="transmembrane region" description="Helical" evidence="11">
    <location>
        <begin position="60"/>
        <end position="82"/>
    </location>
</feature>
<evidence type="ECO:0000256" key="5">
    <source>
        <dbReference type="ARBA" id="ARBA00022989"/>
    </source>
</evidence>
<keyword evidence="4 11" id="KW-0812">Transmembrane</keyword>
<evidence type="ECO:0000256" key="10">
    <source>
        <dbReference type="SAM" id="MobiDB-lite"/>
    </source>
</evidence>
<proteinExistence type="inferred from homology"/>
<keyword evidence="9" id="KW-0449">Lipoprotein</keyword>
<feature type="compositionally biased region" description="Pro residues" evidence="10">
    <location>
        <begin position="202"/>
        <end position="212"/>
    </location>
</feature>
<keyword evidence="6 11" id="KW-0472">Membrane</keyword>
<sequence>MGEFNEKTTCGTVCLKYLLFVFNCCFWLAGLAVMAVGIWTLALKSDYISLLASGTYLATAYILVVAGVVVMVTGVLGCCATFKERRNLLRLVSRAPGCWGRGRGGGALGPRGGRGGGGGGVGGRRTASAVLTGAGGGGHPCIPARPAAGSCPGVPAPAHCHEPSVATWDLRLGALLCRAWAPGVLTGRGRLRPTPADRPRSPRPPVLHPSPPHLSAGGHRWHPGLHLLPAAERRAQGTPEGHHDQAVPPARTRGCDQCGGQAAAGGTWAPRGWVCTPLRAPWAPEGVPAPGAQPRPRCRCSSAAVAATTPMTGGTASGSAPARRVAAWFPTAAARLW</sequence>
<feature type="compositionally biased region" description="Low complexity" evidence="10">
    <location>
        <begin position="255"/>
        <end position="266"/>
    </location>
</feature>
<dbReference type="PANTHER" id="PTHR19282">
    <property type="entry name" value="TETRASPANIN"/>
    <property type="match status" value="1"/>
</dbReference>
<dbReference type="InterPro" id="IPR018503">
    <property type="entry name" value="Tetraspanin_CS"/>
</dbReference>
<evidence type="ECO:0000256" key="2">
    <source>
        <dbReference type="ARBA" id="ARBA00006840"/>
    </source>
</evidence>
<dbReference type="PANTHER" id="PTHR19282:SF487">
    <property type="entry name" value="CD151 ANTIGEN"/>
    <property type="match status" value="1"/>
</dbReference>
<dbReference type="Pfam" id="PF00335">
    <property type="entry name" value="Tetraspanin"/>
    <property type="match status" value="1"/>
</dbReference>
<reference evidence="12" key="1">
    <citation type="submission" date="2025-08" db="UniProtKB">
        <authorList>
            <consortium name="Ensembl"/>
        </authorList>
    </citation>
    <scope>IDENTIFICATION</scope>
</reference>
<evidence type="ECO:0000256" key="11">
    <source>
        <dbReference type="SAM" id="Phobius"/>
    </source>
</evidence>
<evidence type="ECO:0000256" key="3">
    <source>
        <dbReference type="ARBA" id="ARBA00022475"/>
    </source>
</evidence>
<dbReference type="Ensembl" id="ENSPLOT00000032494.1">
    <property type="protein sequence ID" value="ENSPLOP00000029427.1"/>
    <property type="gene ID" value="ENSPLOG00000021538.1"/>
</dbReference>
<keyword evidence="3" id="KW-1003">Cell membrane</keyword>
<dbReference type="AlphaFoldDB" id="A0A8C8YB95"/>
<dbReference type="Proteomes" id="UP000694399">
    <property type="component" value="Unassembled WGS sequence"/>
</dbReference>
<reference evidence="12" key="2">
    <citation type="submission" date="2025-09" db="UniProtKB">
        <authorList>
            <consortium name="Ensembl"/>
        </authorList>
    </citation>
    <scope>IDENTIFICATION</scope>
</reference>
<dbReference type="GeneTree" id="ENSGT00940000157760"/>
<feature type="region of interest" description="Disordered" evidence="10">
    <location>
        <begin position="187"/>
        <end position="270"/>
    </location>
</feature>